<feature type="transmembrane region" description="Helical" evidence="2">
    <location>
        <begin position="140"/>
        <end position="159"/>
    </location>
</feature>
<protein>
    <recommendedName>
        <fullName evidence="3">Potassium channel domain-containing protein</fullName>
    </recommendedName>
</protein>
<feature type="domain" description="Potassium channel" evidence="3">
    <location>
        <begin position="153"/>
        <end position="225"/>
    </location>
</feature>
<name>A0AAV2HRV6_LYMST</name>
<dbReference type="AlphaFoldDB" id="A0AAV2HRV6"/>
<comment type="caution">
    <text evidence="4">The sequence shown here is derived from an EMBL/GenBank/DDBJ whole genome shotgun (WGS) entry which is preliminary data.</text>
</comment>
<keyword evidence="2" id="KW-1133">Transmembrane helix</keyword>
<dbReference type="Proteomes" id="UP001497497">
    <property type="component" value="Unassembled WGS sequence"/>
</dbReference>
<evidence type="ECO:0000313" key="5">
    <source>
        <dbReference type="Proteomes" id="UP001497497"/>
    </source>
</evidence>
<evidence type="ECO:0000256" key="1">
    <source>
        <dbReference type="SAM" id="MobiDB-lite"/>
    </source>
</evidence>
<dbReference type="EMBL" id="CAXITT010000241">
    <property type="protein sequence ID" value="CAL1536837.1"/>
    <property type="molecule type" value="Genomic_DNA"/>
</dbReference>
<dbReference type="Pfam" id="PF03530">
    <property type="entry name" value="SK_channel"/>
    <property type="match status" value="1"/>
</dbReference>
<keyword evidence="2" id="KW-0812">Transmembrane</keyword>
<gene>
    <name evidence="4" type="ORF">GSLYS_00010750001</name>
</gene>
<dbReference type="GO" id="GO:0016286">
    <property type="term" value="F:small conductance calcium-activated potassium channel activity"/>
    <property type="evidence" value="ECO:0007669"/>
    <property type="project" value="InterPro"/>
</dbReference>
<dbReference type="PANTHER" id="PTHR10153">
    <property type="entry name" value="SMALL CONDUCTANCE CALCIUM-ACTIVATED POTASSIUM CHANNEL"/>
    <property type="match status" value="1"/>
</dbReference>
<proteinExistence type="predicted"/>
<dbReference type="Gene3D" id="1.10.287.70">
    <property type="match status" value="2"/>
</dbReference>
<dbReference type="InterPro" id="IPR013099">
    <property type="entry name" value="K_chnl_dom"/>
</dbReference>
<accession>A0AAV2HRV6</accession>
<organism evidence="4 5">
    <name type="scientific">Lymnaea stagnalis</name>
    <name type="common">Great pond snail</name>
    <name type="synonym">Helix stagnalis</name>
    <dbReference type="NCBI Taxonomy" id="6523"/>
    <lineage>
        <taxon>Eukaryota</taxon>
        <taxon>Metazoa</taxon>
        <taxon>Spiralia</taxon>
        <taxon>Lophotrochozoa</taxon>
        <taxon>Mollusca</taxon>
        <taxon>Gastropoda</taxon>
        <taxon>Heterobranchia</taxon>
        <taxon>Euthyneura</taxon>
        <taxon>Panpulmonata</taxon>
        <taxon>Hygrophila</taxon>
        <taxon>Lymnaeoidea</taxon>
        <taxon>Lymnaeidae</taxon>
        <taxon>Lymnaea</taxon>
    </lineage>
</organism>
<feature type="compositionally biased region" description="Acidic residues" evidence="1">
    <location>
        <begin position="352"/>
        <end position="361"/>
    </location>
</feature>
<keyword evidence="2" id="KW-0472">Membrane</keyword>
<sequence length="397" mass="44667">MLKLFVSISTGVLLVAICLYYHTGAEIKMLDAKVDDLSAVTSASTWVCLIIELLVCAVHPFPGNIMVYMSTITGGQDHVHIDGILSVLMMFRLYLAGRFLVVHSSLLTDQSTQTISAVSHVKIDLFFVFKAAMTDHPGKVIALAMFSMYAMSVWAMRTCELYYTSITDSHSIYESMWLSAITFLTVGYGDITPKTHCGRFVAVITALMGLGSTALLVAVVAKKMEQTRAERYVFNYLSLIHLEHKRKNAAADVIKFSIKVFCWKKHFERDKTKRSKMNITYFSWRLSNAIRAMRSTRVARCRVEEASVGLTELSQQVSQTQSLIAMLATSQGQILDKLTDLQERVKYKEDDDVYSNDEAVEKEDRETPVNEDVADSQASEGWLGTSYLKRLYRGDND</sequence>
<evidence type="ECO:0000313" key="4">
    <source>
        <dbReference type="EMBL" id="CAL1536837.1"/>
    </source>
</evidence>
<feature type="transmembrane region" description="Helical" evidence="2">
    <location>
        <begin position="200"/>
        <end position="221"/>
    </location>
</feature>
<evidence type="ECO:0000259" key="3">
    <source>
        <dbReference type="Pfam" id="PF07885"/>
    </source>
</evidence>
<feature type="transmembrane region" description="Helical" evidence="2">
    <location>
        <begin position="40"/>
        <end position="58"/>
    </location>
</feature>
<dbReference type="Pfam" id="PF07885">
    <property type="entry name" value="Ion_trans_2"/>
    <property type="match status" value="1"/>
</dbReference>
<dbReference type="GO" id="GO:0016020">
    <property type="term" value="C:membrane"/>
    <property type="evidence" value="ECO:0007669"/>
    <property type="project" value="InterPro"/>
</dbReference>
<reference evidence="4 5" key="1">
    <citation type="submission" date="2024-04" db="EMBL/GenBank/DDBJ databases">
        <authorList>
            <consortium name="Genoscope - CEA"/>
            <person name="William W."/>
        </authorList>
    </citation>
    <scope>NUCLEOTIDE SEQUENCE [LARGE SCALE GENOMIC DNA]</scope>
</reference>
<dbReference type="PRINTS" id="PR00169">
    <property type="entry name" value="KCHANNEL"/>
</dbReference>
<dbReference type="SUPFAM" id="SSF81324">
    <property type="entry name" value="Voltage-gated potassium channels"/>
    <property type="match status" value="1"/>
</dbReference>
<dbReference type="InterPro" id="IPR015449">
    <property type="entry name" value="K_chnl_Ca-activ_SK"/>
</dbReference>
<feature type="region of interest" description="Disordered" evidence="1">
    <location>
        <begin position="352"/>
        <end position="378"/>
    </location>
</feature>
<keyword evidence="5" id="KW-1185">Reference proteome</keyword>
<evidence type="ECO:0000256" key="2">
    <source>
        <dbReference type="SAM" id="Phobius"/>
    </source>
</evidence>